<protein>
    <submittedName>
        <fullName evidence="2">AAA family ATPase</fullName>
    </submittedName>
</protein>
<dbReference type="SUPFAM" id="SSF52540">
    <property type="entry name" value="P-loop containing nucleoside triphosphate hydrolases"/>
    <property type="match status" value="1"/>
</dbReference>
<dbReference type="InterPro" id="IPR003959">
    <property type="entry name" value="ATPase_AAA_core"/>
</dbReference>
<reference evidence="2" key="1">
    <citation type="submission" date="2020-08" db="EMBL/GenBank/DDBJ databases">
        <title>Genome public.</title>
        <authorList>
            <person name="Liu C."/>
            <person name="Sun Q."/>
        </authorList>
    </citation>
    <scope>NUCLEOTIDE SEQUENCE</scope>
    <source>
        <strain evidence="2">BX12</strain>
    </source>
</reference>
<proteinExistence type="predicted"/>
<dbReference type="InterPro" id="IPR027417">
    <property type="entry name" value="P-loop_NTPase"/>
</dbReference>
<dbReference type="GO" id="GO:0016887">
    <property type="term" value="F:ATP hydrolysis activity"/>
    <property type="evidence" value="ECO:0007669"/>
    <property type="project" value="InterPro"/>
</dbReference>
<keyword evidence="3" id="KW-1185">Reference proteome</keyword>
<evidence type="ECO:0000313" key="2">
    <source>
        <dbReference type="EMBL" id="MBC6678779.1"/>
    </source>
</evidence>
<dbReference type="Pfam" id="PF13304">
    <property type="entry name" value="AAA_21"/>
    <property type="match status" value="1"/>
</dbReference>
<dbReference type="AlphaFoldDB" id="A0A923SQZ7"/>
<sequence>MKIEAIKIKNYRVFQDVKVENIPNMAVFLGMNGTGKTTFFDVFGFLHDALQTNIRAALAKRGGFREVLSRGQTGDIEFEIKFRPSEDEPLITYQLAICLNDKRQPAIKKEILRLRRGQSGAPWKVLEFSFGEGRAAEGEINTYEDIRLAERSRQQLDSPDILAIKGLGQFKEFVAVAELRRLIEDWYVSDFHVDEARDVREAGYSERVSTSGDNLALVAKYLYDNHREIFSDILTKMEQRVPGVKKVQAQETEDGRIVLRFQDGSFKDPFVSRFVSDGTIKMFTYLVLLNDPEKHALLCVEEPENQLYPRLLEELAEEFRIYSVLGGQVFISTHSPDFLNAVELEELYCLIKENGYTKIYKAAEDEQIRRLWEAGDLLGDLWRQDLLSDGVEKL</sequence>
<name>A0A923SQZ7_9FIRM</name>
<dbReference type="EMBL" id="JACRYT010000002">
    <property type="protein sequence ID" value="MBC6678779.1"/>
    <property type="molecule type" value="Genomic_DNA"/>
</dbReference>
<comment type="caution">
    <text evidence="2">The sequence shown here is derived from an EMBL/GenBank/DDBJ whole genome shotgun (WGS) entry which is preliminary data.</text>
</comment>
<evidence type="ECO:0000313" key="3">
    <source>
        <dbReference type="Proteomes" id="UP000602647"/>
    </source>
</evidence>
<dbReference type="PANTHER" id="PTHR40396">
    <property type="entry name" value="ATPASE-LIKE PROTEIN"/>
    <property type="match status" value="1"/>
</dbReference>
<dbReference type="Proteomes" id="UP000602647">
    <property type="component" value="Unassembled WGS sequence"/>
</dbReference>
<dbReference type="RefSeq" id="WP_187301958.1">
    <property type="nucleotide sequence ID" value="NZ_CBCTON010000004.1"/>
</dbReference>
<evidence type="ECO:0000259" key="1">
    <source>
        <dbReference type="Pfam" id="PF13304"/>
    </source>
</evidence>
<organism evidence="2 3">
    <name type="scientific">Zhenpiania hominis</name>
    <dbReference type="NCBI Taxonomy" id="2763644"/>
    <lineage>
        <taxon>Bacteria</taxon>
        <taxon>Bacillati</taxon>
        <taxon>Bacillota</taxon>
        <taxon>Clostridia</taxon>
        <taxon>Peptostreptococcales</taxon>
        <taxon>Anaerovoracaceae</taxon>
        <taxon>Zhenpiania</taxon>
    </lineage>
</organism>
<feature type="domain" description="ATPase AAA-type core" evidence="1">
    <location>
        <begin position="26"/>
        <end position="339"/>
    </location>
</feature>
<dbReference type="PIRSF" id="PIRSF029347">
    <property type="entry name" value="RecF"/>
    <property type="match status" value="1"/>
</dbReference>
<dbReference type="Gene3D" id="3.40.50.300">
    <property type="entry name" value="P-loop containing nucleotide triphosphate hydrolases"/>
    <property type="match status" value="1"/>
</dbReference>
<gene>
    <name evidence="2" type="ORF">H9L42_02930</name>
</gene>
<accession>A0A923SQZ7</accession>
<dbReference type="InterPro" id="IPR014555">
    <property type="entry name" value="RecF-like"/>
</dbReference>
<dbReference type="PANTHER" id="PTHR40396:SF1">
    <property type="entry name" value="ATPASE AAA-TYPE CORE DOMAIN-CONTAINING PROTEIN"/>
    <property type="match status" value="1"/>
</dbReference>
<dbReference type="GO" id="GO:0005524">
    <property type="term" value="F:ATP binding"/>
    <property type="evidence" value="ECO:0007669"/>
    <property type="project" value="InterPro"/>
</dbReference>